<dbReference type="EMBL" id="PFBX01000024">
    <property type="protein sequence ID" value="PIT87508.1"/>
    <property type="molecule type" value="Genomic_DNA"/>
</dbReference>
<dbReference type="PANTHER" id="PTHR43806">
    <property type="entry name" value="PEPTIDASE S8"/>
    <property type="match status" value="1"/>
</dbReference>
<dbReference type="GO" id="GO:0006508">
    <property type="term" value="P:proteolysis"/>
    <property type="evidence" value="ECO:0007669"/>
    <property type="project" value="UniProtKB-KW"/>
</dbReference>
<evidence type="ECO:0000259" key="7">
    <source>
        <dbReference type="Pfam" id="PF00082"/>
    </source>
</evidence>
<comment type="caution">
    <text evidence="8">The sequence shown here is derived from an EMBL/GenBank/DDBJ whole genome shotgun (WGS) entry which is preliminary data.</text>
</comment>
<evidence type="ECO:0000256" key="4">
    <source>
        <dbReference type="ARBA" id="ARBA00022825"/>
    </source>
</evidence>
<feature type="domain" description="Peptidase S8/S53" evidence="7">
    <location>
        <begin position="61"/>
        <end position="345"/>
    </location>
</feature>
<organism evidence="8 9">
    <name type="scientific">Candidatus Magasanikbacteria bacterium CG10_big_fil_rev_8_21_14_0_10_40_10</name>
    <dbReference type="NCBI Taxonomy" id="1974648"/>
    <lineage>
        <taxon>Bacteria</taxon>
        <taxon>Candidatus Magasanikiibacteriota</taxon>
    </lineage>
</organism>
<sequence>MLKDYHNLAKKSSWLLAVLFLFVPFIAVLAKEPTDPQYGLQKSFYDQIGASYAWNYSLGSQEVVVAVIDIGVDIDHEDLKGNIWRNIDEIPDNKIDDDNNGYIDDIDGWNFVEDNNDPRVPDLNLFFSSEQSTANHGTVAAGLIGARGNNSLAGAGLNWQVRIMPIRAIGNNGSGSFGNMAKAVDYAVDNGADIINISVVGEYEDERLYDSLIRAKQKGVLTVAAAGNEGVNFKGHLDYNPAYPICYDDKTKYGVTLGVASVDKNDGLSAFSSYGSCVDLTAPGEKIKSIIYYNPAKGFKENFSATGFNGTSFATPLVSGVAALYKSLAPGATVEQMTEAIVQDSDSILYLNSAYEDLIGQGRLNAGRVAQAASADKTWLKNSFADLYYQQGNEIYRYNTIEKKEELVVRMQFINLIDLAVLDINDDNQIELIMLIKQGDFYFVRVIDQQGRLARNFNIESGPKLNIEYTAIKAVRLADKINIVVEKKQDHTRVLAGYDYFGNLIGQLPISSLVKWNVNTEGKIILAQADNNGLDLTIADWNGQKLQTWNYAKAKVVLDAQSGWLRLQDTEKYALLVKDGSAIKLLTVDIESGSWWENIIDSGSNKQYKMRVGPLGGGVLVYQSGSQAGVYYYEGAKFAGNVELLANKEFKI</sequence>
<dbReference type="AlphaFoldDB" id="A0A2M6W407"/>
<name>A0A2M6W407_9BACT</name>
<evidence type="ECO:0000256" key="5">
    <source>
        <dbReference type="PIRSR" id="PIRSR615500-1"/>
    </source>
</evidence>
<feature type="active site" description="Charge relay system" evidence="5 6">
    <location>
        <position position="312"/>
    </location>
</feature>
<evidence type="ECO:0000256" key="1">
    <source>
        <dbReference type="ARBA" id="ARBA00011073"/>
    </source>
</evidence>
<proteinExistence type="inferred from homology"/>
<evidence type="ECO:0000256" key="3">
    <source>
        <dbReference type="ARBA" id="ARBA00022801"/>
    </source>
</evidence>
<keyword evidence="3 6" id="KW-0378">Hydrolase</keyword>
<dbReference type="CDD" id="cd07473">
    <property type="entry name" value="Peptidases_S8_Subtilisin_like"/>
    <property type="match status" value="1"/>
</dbReference>
<dbReference type="PRINTS" id="PR00723">
    <property type="entry name" value="SUBTILISIN"/>
</dbReference>
<dbReference type="GO" id="GO:0004252">
    <property type="term" value="F:serine-type endopeptidase activity"/>
    <property type="evidence" value="ECO:0007669"/>
    <property type="project" value="UniProtKB-UniRule"/>
</dbReference>
<dbReference type="InterPro" id="IPR023828">
    <property type="entry name" value="Peptidase_S8_Ser-AS"/>
</dbReference>
<gene>
    <name evidence="8" type="ORF">COU31_02410</name>
</gene>
<dbReference type="InterPro" id="IPR015500">
    <property type="entry name" value="Peptidase_S8_subtilisin-rel"/>
</dbReference>
<dbReference type="Gene3D" id="3.40.50.200">
    <property type="entry name" value="Peptidase S8/S53 domain"/>
    <property type="match status" value="1"/>
</dbReference>
<dbReference type="PROSITE" id="PS51892">
    <property type="entry name" value="SUBTILASE"/>
    <property type="match status" value="1"/>
</dbReference>
<comment type="similarity">
    <text evidence="1 6">Belongs to the peptidase S8 family.</text>
</comment>
<reference evidence="9" key="1">
    <citation type="submission" date="2017-09" db="EMBL/GenBank/DDBJ databases">
        <title>Depth-based differentiation of microbial function through sediment-hosted aquifers and enrichment of novel symbionts in the deep terrestrial subsurface.</title>
        <authorList>
            <person name="Probst A.J."/>
            <person name="Ladd B."/>
            <person name="Jarett J.K."/>
            <person name="Geller-Mcgrath D.E."/>
            <person name="Sieber C.M.K."/>
            <person name="Emerson J.B."/>
            <person name="Anantharaman K."/>
            <person name="Thomas B.C."/>
            <person name="Malmstrom R."/>
            <person name="Stieglmeier M."/>
            <person name="Klingl A."/>
            <person name="Woyke T."/>
            <person name="Ryan C.M."/>
            <person name="Banfield J.F."/>
        </authorList>
    </citation>
    <scope>NUCLEOTIDE SEQUENCE [LARGE SCALE GENOMIC DNA]</scope>
</reference>
<dbReference type="SUPFAM" id="SSF52743">
    <property type="entry name" value="Subtilisin-like"/>
    <property type="match status" value="1"/>
</dbReference>
<accession>A0A2M6W407</accession>
<dbReference type="InterPro" id="IPR036852">
    <property type="entry name" value="Peptidase_S8/S53_dom_sf"/>
</dbReference>
<keyword evidence="2 6" id="KW-0645">Protease</keyword>
<evidence type="ECO:0000256" key="6">
    <source>
        <dbReference type="PROSITE-ProRule" id="PRU01240"/>
    </source>
</evidence>
<dbReference type="InterPro" id="IPR050131">
    <property type="entry name" value="Peptidase_S8_subtilisin-like"/>
</dbReference>
<keyword evidence="4 6" id="KW-0720">Serine protease</keyword>
<protein>
    <recommendedName>
        <fullName evidence="7">Peptidase S8/S53 domain-containing protein</fullName>
    </recommendedName>
</protein>
<evidence type="ECO:0000313" key="9">
    <source>
        <dbReference type="Proteomes" id="UP000231183"/>
    </source>
</evidence>
<dbReference type="PANTHER" id="PTHR43806:SF11">
    <property type="entry name" value="CEREVISIN-RELATED"/>
    <property type="match status" value="1"/>
</dbReference>
<feature type="active site" description="Charge relay system" evidence="5 6">
    <location>
        <position position="136"/>
    </location>
</feature>
<dbReference type="Proteomes" id="UP000231183">
    <property type="component" value="Unassembled WGS sequence"/>
</dbReference>
<dbReference type="PROSITE" id="PS00138">
    <property type="entry name" value="SUBTILASE_SER"/>
    <property type="match status" value="1"/>
</dbReference>
<dbReference type="Pfam" id="PF00082">
    <property type="entry name" value="Peptidase_S8"/>
    <property type="match status" value="1"/>
</dbReference>
<evidence type="ECO:0000256" key="2">
    <source>
        <dbReference type="ARBA" id="ARBA00022670"/>
    </source>
</evidence>
<evidence type="ECO:0000313" key="8">
    <source>
        <dbReference type="EMBL" id="PIT87508.1"/>
    </source>
</evidence>
<dbReference type="InterPro" id="IPR034204">
    <property type="entry name" value="PfSUB1-like_cat_dom"/>
</dbReference>
<feature type="active site" description="Charge relay system" evidence="5 6">
    <location>
        <position position="69"/>
    </location>
</feature>
<dbReference type="InterPro" id="IPR000209">
    <property type="entry name" value="Peptidase_S8/S53_dom"/>
</dbReference>